<dbReference type="FunFam" id="2.40.30.30:FF:000001">
    <property type="entry name" value="Riboflavin biosynthesis protein"/>
    <property type="match status" value="1"/>
</dbReference>
<organism evidence="21 22">
    <name type="scientific">Raoultella planticola</name>
    <name type="common">Klebsiella planticola</name>
    <dbReference type="NCBI Taxonomy" id="575"/>
    <lineage>
        <taxon>Bacteria</taxon>
        <taxon>Pseudomonadati</taxon>
        <taxon>Pseudomonadota</taxon>
        <taxon>Gammaproteobacteria</taxon>
        <taxon>Enterobacterales</taxon>
        <taxon>Enterobacteriaceae</taxon>
        <taxon>Klebsiella/Raoultella group</taxon>
        <taxon>Raoultella</taxon>
    </lineage>
</organism>
<dbReference type="UniPathway" id="UPA00276">
    <property type="reaction ID" value="UER00406"/>
</dbReference>
<evidence type="ECO:0000256" key="3">
    <source>
        <dbReference type="ARBA" id="ARBA00005201"/>
    </source>
</evidence>
<dbReference type="Pfam" id="PF06574">
    <property type="entry name" value="FAD_syn"/>
    <property type="match status" value="1"/>
</dbReference>
<dbReference type="SUPFAM" id="SSF82114">
    <property type="entry name" value="Riboflavin kinase-like"/>
    <property type="match status" value="1"/>
</dbReference>
<evidence type="ECO:0000256" key="11">
    <source>
        <dbReference type="ARBA" id="ARBA00022695"/>
    </source>
</evidence>
<protein>
    <recommendedName>
        <fullName evidence="7">Bifunctional riboflavin kinase/FMN adenylyltransferase</fullName>
        <ecNumber evidence="5">2.7.1.26</ecNumber>
        <ecNumber evidence="6">2.7.7.2</ecNumber>
    </recommendedName>
    <alternativeName>
        <fullName evidence="17">Riboflavin biosynthesis protein RibF</fullName>
    </alternativeName>
</protein>
<dbReference type="PANTHER" id="PTHR22749">
    <property type="entry name" value="RIBOFLAVIN KINASE/FMN ADENYLYLTRANSFERASE"/>
    <property type="match status" value="1"/>
</dbReference>
<evidence type="ECO:0000256" key="15">
    <source>
        <dbReference type="ARBA" id="ARBA00022840"/>
    </source>
</evidence>
<sequence length="399" mass="43847">MKLIRGIHNLSQAPHGCVLTIGNFDGVHRGHQALLQRLRAEGRQRGLPVVVMIFEPQPLELFAADKAPARLTRLREKLSYLAESGVDYVLCVRFDRRFAALTAQDFISELLVRRLGVQFLAVGDDFRFGAGRQGDFLLLQKAGAEYGFDVTSTQTFCEGGVRISSTAVRQALADDDLVQAENLLGHPFTISGRVVHGDELGRTIGFPTANLPLRRQVSPVKGVYAVEVTGLGDKPLVGVANIGTRPTVAGVRQQLEVHLLDVVMDLYGRHIDVILRKKIRNEQRFASLDELKAQIARDELTAREFFGLARPGISLLVFIKPKYGTENLMSDYKSTLNLPETGFPDAWRSRQARTGNAGALGPMMTCTASSVQRKKAKKPSFCMMALPYANGSIHIGHSG</sequence>
<dbReference type="InterPro" id="IPR015864">
    <property type="entry name" value="FAD_synthase"/>
</dbReference>
<keyword evidence="11" id="KW-0548">Nucleotidyltransferase</keyword>
<dbReference type="NCBIfam" id="NF004163">
    <property type="entry name" value="PRK05627.1-6"/>
    <property type="match status" value="1"/>
</dbReference>
<evidence type="ECO:0000256" key="1">
    <source>
        <dbReference type="ARBA" id="ARBA00002121"/>
    </source>
</evidence>
<reference evidence="21 22" key="1">
    <citation type="submission" date="2019-03" db="EMBL/GenBank/DDBJ databases">
        <authorList>
            <consortium name="Pathogen Informatics"/>
        </authorList>
    </citation>
    <scope>NUCLEOTIDE SEQUENCE [LARGE SCALE GENOMIC DNA]</scope>
    <source>
        <strain evidence="21 22">NCTC12998</strain>
    </source>
</reference>
<evidence type="ECO:0000256" key="4">
    <source>
        <dbReference type="ARBA" id="ARBA00010214"/>
    </source>
</evidence>
<dbReference type="GO" id="GO:0008531">
    <property type="term" value="F:riboflavin kinase activity"/>
    <property type="evidence" value="ECO:0007669"/>
    <property type="project" value="UniProtKB-EC"/>
</dbReference>
<dbReference type="GO" id="GO:0009398">
    <property type="term" value="P:FMN biosynthetic process"/>
    <property type="evidence" value="ECO:0007669"/>
    <property type="project" value="UniProtKB-UniPathway"/>
</dbReference>
<evidence type="ECO:0000256" key="2">
    <source>
        <dbReference type="ARBA" id="ARBA00004726"/>
    </source>
</evidence>
<comment type="catalytic activity">
    <reaction evidence="18">
        <text>riboflavin + ATP = FMN + ADP + H(+)</text>
        <dbReference type="Rhea" id="RHEA:14357"/>
        <dbReference type="ChEBI" id="CHEBI:15378"/>
        <dbReference type="ChEBI" id="CHEBI:30616"/>
        <dbReference type="ChEBI" id="CHEBI:57986"/>
        <dbReference type="ChEBI" id="CHEBI:58210"/>
        <dbReference type="ChEBI" id="CHEBI:456216"/>
        <dbReference type="EC" id="2.7.1.26"/>
    </reaction>
</comment>
<dbReference type="AlphaFoldDB" id="A0A485AZ72"/>
<keyword evidence="10" id="KW-0808">Transferase</keyword>
<evidence type="ECO:0000256" key="19">
    <source>
        <dbReference type="ARBA" id="ARBA00049494"/>
    </source>
</evidence>
<evidence type="ECO:0000256" key="14">
    <source>
        <dbReference type="ARBA" id="ARBA00022827"/>
    </source>
</evidence>
<evidence type="ECO:0000256" key="8">
    <source>
        <dbReference type="ARBA" id="ARBA00022630"/>
    </source>
</evidence>
<dbReference type="SUPFAM" id="SSF52374">
    <property type="entry name" value="Nucleotidylyl transferase"/>
    <property type="match status" value="1"/>
</dbReference>
<keyword evidence="16" id="KW-0511">Multifunctional enzyme</keyword>
<dbReference type="Gene3D" id="2.40.30.30">
    <property type="entry name" value="Riboflavin kinase-like"/>
    <property type="match status" value="1"/>
</dbReference>
<evidence type="ECO:0000256" key="7">
    <source>
        <dbReference type="ARBA" id="ARBA00018483"/>
    </source>
</evidence>
<dbReference type="InterPro" id="IPR014729">
    <property type="entry name" value="Rossmann-like_a/b/a_fold"/>
</dbReference>
<comment type="similarity">
    <text evidence="4">Belongs to the RibF family.</text>
</comment>
<evidence type="ECO:0000313" key="22">
    <source>
        <dbReference type="Proteomes" id="UP000345637"/>
    </source>
</evidence>
<dbReference type="EMBL" id="CAADJE010000023">
    <property type="protein sequence ID" value="VFS66254.1"/>
    <property type="molecule type" value="Genomic_DNA"/>
</dbReference>
<comment type="function">
    <text evidence="1">Catalyzes the phosphorylation of riboflavin to FMN followed by the adenylation of FMN to FAD.</text>
</comment>
<evidence type="ECO:0000256" key="9">
    <source>
        <dbReference type="ARBA" id="ARBA00022643"/>
    </source>
</evidence>
<dbReference type="GO" id="GO:0006747">
    <property type="term" value="P:FAD biosynthetic process"/>
    <property type="evidence" value="ECO:0007669"/>
    <property type="project" value="UniProtKB-UniPathway"/>
</dbReference>
<evidence type="ECO:0000256" key="13">
    <source>
        <dbReference type="ARBA" id="ARBA00022777"/>
    </source>
</evidence>
<keyword evidence="9" id="KW-0288">FMN</keyword>
<dbReference type="GO" id="GO:0005524">
    <property type="term" value="F:ATP binding"/>
    <property type="evidence" value="ECO:0007669"/>
    <property type="project" value="UniProtKB-KW"/>
</dbReference>
<dbReference type="InterPro" id="IPR015865">
    <property type="entry name" value="Riboflavin_kinase_bac/euk"/>
</dbReference>
<comment type="pathway">
    <text evidence="2">Cofactor biosynthesis; FAD biosynthesis; FAD from FMN: step 1/1.</text>
</comment>
<accession>A0A485AZ72</accession>
<evidence type="ECO:0000256" key="10">
    <source>
        <dbReference type="ARBA" id="ARBA00022679"/>
    </source>
</evidence>
<dbReference type="GO" id="GO:0003919">
    <property type="term" value="F:FMN adenylyltransferase activity"/>
    <property type="evidence" value="ECO:0007669"/>
    <property type="project" value="UniProtKB-EC"/>
</dbReference>
<evidence type="ECO:0000256" key="6">
    <source>
        <dbReference type="ARBA" id="ARBA00012393"/>
    </source>
</evidence>
<evidence type="ECO:0000259" key="20">
    <source>
        <dbReference type="SMART" id="SM00904"/>
    </source>
</evidence>
<keyword evidence="15" id="KW-0067">ATP-binding</keyword>
<dbReference type="GO" id="GO:0009231">
    <property type="term" value="P:riboflavin biosynthetic process"/>
    <property type="evidence" value="ECO:0007669"/>
    <property type="project" value="InterPro"/>
</dbReference>
<dbReference type="Pfam" id="PF01687">
    <property type="entry name" value="Flavokinase"/>
    <property type="match status" value="1"/>
</dbReference>
<evidence type="ECO:0000313" key="21">
    <source>
        <dbReference type="EMBL" id="VFS66254.1"/>
    </source>
</evidence>
<keyword evidence="13" id="KW-0418">Kinase</keyword>
<dbReference type="CDD" id="cd02064">
    <property type="entry name" value="FAD_synthetase_N"/>
    <property type="match status" value="1"/>
</dbReference>
<gene>
    <name evidence="21" type="primary">ribF</name>
    <name evidence="21" type="ORF">NCTC12998_02992</name>
</gene>
<dbReference type="Proteomes" id="UP000345637">
    <property type="component" value="Unassembled WGS sequence"/>
</dbReference>
<dbReference type="UniPathway" id="UPA00277">
    <property type="reaction ID" value="UER00407"/>
</dbReference>
<dbReference type="InterPro" id="IPR023465">
    <property type="entry name" value="Riboflavin_kinase_dom_sf"/>
</dbReference>
<evidence type="ECO:0000256" key="16">
    <source>
        <dbReference type="ARBA" id="ARBA00023268"/>
    </source>
</evidence>
<dbReference type="InterPro" id="IPR023468">
    <property type="entry name" value="Riboflavin_kinase"/>
</dbReference>
<name>A0A485AZ72_RAOPL</name>
<evidence type="ECO:0000256" key="12">
    <source>
        <dbReference type="ARBA" id="ARBA00022741"/>
    </source>
</evidence>
<dbReference type="NCBIfam" id="TIGR00083">
    <property type="entry name" value="ribF"/>
    <property type="match status" value="1"/>
</dbReference>
<dbReference type="SMART" id="SM00904">
    <property type="entry name" value="Flavokinase"/>
    <property type="match status" value="1"/>
</dbReference>
<dbReference type="InterPro" id="IPR002606">
    <property type="entry name" value="Riboflavin_kinase_bac"/>
</dbReference>
<dbReference type="NCBIfam" id="NF004160">
    <property type="entry name" value="PRK05627.1-3"/>
    <property type="match status" value="1"/>
</dbReference>
<proteinExistence type="inferred from homology"/>
<comment type="pathway">
    <text evidence="3">Cofactor biosynthesis; FMN biosynthesis; FMN from riboflavin (ATP route): step 1/1.</text>
</comment>
<evidence type="ECO:0000256" key="17">
    <source>
        <dbReference type="ARBA" id="ARBA00032176"/>
    </source>
</evidence>
<feature type="domain" description="Riboflavin kinase" evidence="20">
    <location>
        <begin position="183"/>
        <end position="307"/>
    </location>
</feature>
<keyword evidence="12" id="KW-0547">Nucleotide-binding</keyword>
<keyword evidence="14" id="KW-0274">FAD</keyword>
<comment type="catalytic activity">
    <reaction evidence="19">
        <text>FMN + ATP + H(+) = FAD + diphosphate</text>
        <dbReference type="Rhea" id="RHEA:17237"/>
        <dbReference type="ChEBI" id="CHEBI:15378"/>
        <dbReference type="ChEBI" id="CHEBI:30616"/>
        <dbReference type="ChEBI" id="CHEBI:33019"/>
        <dbReference type="ChEBI" id="CHEBI:57692"/>
        <dbReference type="ChEBI" id="CHEBI:58210"/>
        <dbReference type="EC" id="2.7.7.2"/>
    </reaction>
</comment>
<dbReference type="PANTHER" id="PTHR22749:SF6">
    <property type="entry name" value="RIBOFLAVIN KINASE"/>
    <property type="match status" value="1"/>
</dbReference>
<dbReference type="FunFam" id="3.40.50.620:FF:000021">
    <property type="entry name" value="Riboflavin biosynthesis protein"/>
    <property type="match status" value="1"/>
</dbReference>
<evidence type="ECO:0000256" key="5">
    <source>
        <dbReference type="ARBA" id="ARBA00012105"/>
    </source>
</evidence>
<evidence type="ECO:0000256" key="18">
    <source>
        <dbReference type="ARBA" id="ARBA00047880"/>
    </source>
</evidence>
<keyword evidence="8" id="KW-0285">Flavoprotein</keyword>
<dbReference type="NCBIfam" id="NF004162">
    <property type="entry name" value="PRK05627.1-5"/>
    <property type="match status" value="1"/>
</dbReference>
<dbReference type="NCBIfam" id="NF004159">
    <property type="entry name" value="PRK05627.1-2"/>
    <property type="match status" value="1"/>
</dbReference>
<dbReference type="EC" id="2.7.1.26" evidence="5"/>
<dbReference type="Gene3D" id="3.40.50.620">
    <property type="entry name" value="HUPs"/>
    <property type="match status" value="1"/>
</dbReference>
<dbReference type="EC" id="2.7.7.2" evidence="6"/>